<accession>A0ACB9UAS8</accession>
<evidence type="ECO:0000313" key="2">
    <source>
        <dbReference type="Proteomes" id="UP001057279"/>
    </source>
</evidence>
<organism evidence="1 2">
    <name type="scientific">Ovis ammon polii x Ovis aries</name>
    <dbReference type="NCBI Taxonomy" id="2918886"/>
    <lineage>
        <taxon>Eukaryota</taxon>
        <taxon>Metazoa</taxon>
        <taxon>Chordata</taxon>
        <taxon>Craniata</taxon>
        <taxon>Vertebrata</taxon>
        <taxon>Euteleostomi</taxon>
        <taxon>Mammalia</taxon>
        <taxon>Eutheria</taxon>
        <taxon>Laurasiatheria</taxon>
        <taxon>Artiodactyla</taxon>
        <taxon>Ruminantia</taxon>
        <taxon>Pecora</taxon>
        <taxon>Bovidae</taxon>
        <taxon>Caprinae</taxon>
        <taxon>Ovis</taxon>
    </lineage>
</organism>
<comment type="caution">
    <text evidence="1">The sequence shown here is derived from an EMBL/GenBank/DDBJ whole genome shotgun (WGS) entry which is preliminary data.</text>
</comment>
<sequence>MDRSRIYKPGGWSSAPPALRIPCCWSCWPLSLCGVQLRLCREAVTVTLSDVTAFNRMPLVQLFTHFTAEAQLPDDLSSLHLPVCAYVCPSFHGSQATANTPVSHLMCSSEIPFEYCSSELMVAKGTAQTWLPWGLTEPEPQGTQSTAALPPSSQAQSPGEEKRLFFSLVVCLLIHFACSPTVL</sequence>
<name>A0ACB9UAS8_9CETA</name>
<dbReference type="EMBL" id="CM043045">
    <property type="protein sequence ID" value="KAI4563492.1"/>
    <property type="molecule type" value="Genomic_DNA"/>
</dbReference>
<evidence type="ECO:0000313" key="1">
    <source>
        <dbReference type="EMBL" id="KAI4563492.1"/>
    </source>
</evidence>
<dbReference type="Proteomes" id="UP001057279">
    <property type="component" value="Linkage Group LG20"/>
</dbReference>
<protein>
    <submittedName>
        <fullName evidence="1">Uncharacterized protein</fullName>
    </submittedName>
</protein>
<gene>
    <name evidence="1" type="ORF">MJG53_016066</name>
</gene>
<keyword evidence="2" id="KW-1185">Reference proteome</keyword>
<proteinExistence type="predicted"/>
<reference evidence="1" key="1">
    <citation type="submission" date="2022-03" db="EMBL/GenBank/DDBJ databases">
        <title>Genomic analyses of argali, domestic sheep and their hybrids provide insights into chromosomal evolution, heterosis and genetic basis of agronomic traits.</title>
        <authorList>
            <person name="Li M."/>
        </authorList>
    </citation>
    <scope>NUCLEOTIDE SEQUENCE</scope>
    <source>
        <strain evidence="1">F1 hybrid</strain>
    </source>
</reference>